<proteinExistence type="predicted"/>
<dbReference type="InterPro" id="IPR019734">
    <property type="entry name" value="TPR_rpt"/>
</dbReference>
<feature type="repeat" description="TPR" evidence="3">
    <location>
        <begin position="123"/>
        <end position="156"/>
    </location>
</feature>
<dbReference type="GO" id="GO:0046813">
    <property type="term" value="P:receptor-mediated virion attachment to host cell"/>
    <property type="evidence" value="ECO:0007669"/>
    <property type="project" value="TreeGrafter"/>
</dbReference>
<keyword evidence="2 3" id="KW-0802">TPR repeat</keyword>
<dbReference type="AlphaFoldDB" id="A0A399RDT0"/>
<dbReference type="EMBL" id="QWGA01000007">
    <property type="protein sequence ID" value="RIJ28823.1"/>
    <property type="molecule type" value="Genomic_DNA"/>
</dbReference>
<evidence type="ECO:0000313" key="5">
    <source>
        <dbReference type="Proteomes" id="UP000265845"/>
    </source>
</evidence>
<evidence type="ECO:0000256" key="2">
    <source>
        <dbReference type="ARBA" id="ARBA00022803"/>
    </source>
</evidence>
<reference evidence="4 5" key="1">
    <citation type="submission" date="2018-08" db="EMBL/GenBank/DDBJ databases">
        <title>Henriciella mobilis sp. nov., isolated from seawater.</title>
        <authorList>
            <person name="Cheng H."/>
            <person name="Wu Y.-H."/>
            <person name="Xu X.-W."/>
            <person name="Guo L.-L."/>
        </authorList>
    </citation>
    <scope>NUCLEOTIDE SEQUENCE [LARGE SCALE GENOMIC DNA]</scope>
    <source>
        <strain evidence="4 5">CCUG67844</strain>
    </source>
</reference>
<dbReference type="PANTHER" id="PTHR44858">
    <property type="entry name" value="TETRATRICOPEPTIDE REPEAT PROTEIN 6"/>
    <property type="match status" value="1"/>
</dbReference>
<evidence type="ECO:0000256" key="3">
    <source>
        <dbReference type="PROSITE-ProRule" id="PRU00339"/>
    </source>
</evidence>
<dbReference type="PANTHER" id="PTHR44858:SF1">
    <property type="entry name" value="UDP-N-ACETYLGLUCOSAMINE--PEPTIDE N-ACETYLGLUCOSAMINYLTRANSFERASE SPINDLY-RELATED"/>
    <property type="match status" value="1"/>
</dbReference>
<dbReference type="PROSITE" id="PS50005">
    <property type="entry name" value="TPR"/>
    <property type="match status" value="2"/>
</dbReference>
<gene>
    <name evidence="4" type="ORF">D1222_10615</name>
</gene>
<dbReference type="Pfam" id="PF13432">
    <property type="entry name" value="TPR_16"/>
    <property type="match status" value="1"/>
</dbReference>
<keyword evidence="1" id="KW-0677">Repeat</keyword>
<keyword evidence="5" id="KW-1185">Reference proteome</keyword>
<dbReference type="InterPro" id="IPR050498">
    <property type="entry name" value="Ycf3"/>
</dbReference>
<dbReference type="InterPro" id="IPR011990">
    <property type="entry name" value="TPR-like_helical_dom_sf"/>
</dbReference>
<sequence length="206" mass="23152">MSQPLRFVSGQRYIEPIQREVSGMLRIFLTGTVAMFAAASASAQVFVVGGGLARDCYNEAQSGNYVYRIAEQTCSRALREETLTRENRAATYVNRGVIRMREGEYEQALSDYANATSILPDLGAAYLNEGAAHIYQRNFSDALVSLNRAIELNTNDMFAAYYNRAIARENTGDVPGAYYDFQRSLELKPGWDLAQRQLSRFEVQQQ</sequence>
<dbReference type="OrthoDB" id="7594766at2"/>
<dbReference type="Pfam" id="PF13181">
    <property type="entry name" value="TPR_8"/>
    <property type="match status" value="1"/>
</dbReference>
<evidence type="ECO:0000313" key="4">
    <source>
        <dbReference type="EMBL" id="RIJ28823.1"/>
    </source>
</evidence>
<dbReference type="Gene3D" id="1.25.40.10">
    <property type="entry name" value="Tetratricopeptide repeat domain"/>
    <property type="match status" value="1"/>
</dbReference>
<dbReference type="SMART" id="SM00028">
    <property type="entry name" value="TPR"/>
    <property type="match status" value="3"/>
</dbReference>
<name>A0A399RDT0_9PROT</name>
<feature type="repeat" description="TPR" evidence="3">
    <location>
        <begin position="89"/>
        <end position="122"/>
    </location>
</feature>
<evidence type="ECO:0000256" key="1">
    <source>
        <dbReference type="ARBA" id="ARBA00022737"/>
    </source>
</evidence>
<accession>A0A399RDT0</accession>
<dbReference type="Proteomes" id="UP000265845">
    <property type="component" value="Unassembled WGS sequence"/>
</dbReference>
<dbReference type="GO" id="GO:0009279">
    <property type="term" value="C:cell outer membrane"/>
    <property type="evidence" value="ECO:0007669"/>
    <property type="project" value="TreeGrafter"/>
</dbReference>
<dbReference type="SUPFAM" id="SSF48452">
    <property type="entry name" value="TPR-like"/>
    <property type="match status" value="1"/>
</dbReference>
<comment type="caution">
    <text evidence="4">The sequence shown here is derived from an EMBL/GenBank/DDBJ whole genome shotgun (WGS) entry which is preliminary data.</text>
</comment>
<protein>
    <submittedName>
        <fullName evidence="4">Tetratricopeptide repeat protein</fullName>
    </submittedName>
</protein>
<organism evidence="4 5">
    <name type="scientific">Henriciella algicola</name>
    <dbReference type="NCBI Taxonomy" id="1608422"/>
    <lineage>
        <taxon>Bacteria</taxon>
        <taxon>Pseudomonadati</taxon>
        <taxon>Pseudomonadota</taxon>
        <taxon>Alphaproteobacteria</taxon>
        <taxon>Hyphomonadales</taxon>
        <taxon>Hyphomonadaceae</taxon>
        <taxon>Henriciella</taxon>
    </lineage>
</organism>